<accession>A0AAD9ANN7</accession>
<dbReference type="GO" id="GO:0000175">
    <property type="term" value="F:3'-5'-RNA exonuclease activity"/>
    <property type="evidence" value="ECO:0007669"/>
    <property type="project" value="TreeGrafter"/>
</dbReference>
<dbReference type="Proteomes" id="UP001243330">
    <property type="component" value="Unassembled WGS sequence"/>
</dbReference>
<protein>
    <submittedName>
        <fullName evidence="3">Caf1 family ribonuclease</fullName>
    </submittedName>
</protein>
<dbReference type="GO" id="GO:0003723">
    <property type="term" value="F:RNA binding"/>
    <property type="evidence" value="ECO:0007669"/>
    <property type="project" value="TreeGrafter"/>
</dbReference>
<dbReference type="Pfam" id="PF04857">
    <property type="entry name" value="CAF1"/>
    <property type="match status" value="1"/>
</dbReference>
<organism evidence="3 4">
    <name type="scientific">Colletotrichum chrysophilum</name>
    <dbReference type="NCBI Taxonomy" id="1836956"/>
    <lineage>
        <taxon>Eukaryota</taxon>
        <taxon>Fungi</taxon>
        <taxon>Dikarya</taxon>
        <taxon>Ascomycota</taxon>
        <taxon>Pezizomycotina</taxon>
        <taxon>Sordariomycetes</taxon>
        <taxon>Hypocreomycetidae</taxon>
        <taxon>Glomerellales</taxon>
        <taxon>Glomerellaceae</taxon>
        <taxon>Colletotrichum</taxon>
        <taxon>Colletotrichum gloeosporioides species complex</taxon>
    </lineage>
</organism>
<evidence type="ECO:0000256" key="2">
    <source>
        <dbReference type="SAM" id="MobiDB-lite"/>
    </source>
</evidence>
<dbReference type="SUPFAM" id="SSF53098">
    <property type="entry name" value="Ribonuclease H-like"/>
    <property type="match status" value="1"/>
</dbReference>
<keyword evidence="4" id="KW-1185">Reference proteome</keyword>
<dbReference type="InterPro" id="IPR051181">
    <property type="entry name" value="CAF1_poly(A)_ribonucleases"/>
</dbReference>
<comment type="similarity">
    <text evidence="1">Belongs to the CAF1 family.</text>
</comment>
<dbReference type="GO" id="GO:0000289">
    <property type="term" value="P:nuclear-transcribed mRNA poly(A) tail shortening"/>
    <property type="evidence" value="ECO:0007669"/>
    <property type="project" value="TreeGrafter"/>
</dbReference>
<dbReference type="InterPro" id="IPR012337">
    <property type="entry name" value="RNaseH-like_sf"/>
</dbReference>
<dbReference type="PANTHER" id="PTHR15092:SF22">
    <property type="entry name" value="POLY(A)-SPECIFIC RIBONUCLEASE PNLDC1"/>
    <property type="match status" value="1"/>
</dbReference>
<sequence length="658" mass="74844">MEITMENFWRQLPRILISIAESNFVAIDVEMTGIADKMSENFWKKTNQTRQGIYETGKRIASTYNVFELGLTCVKPDGDDSYKTESYSFYVSPLLLEDTREDSFFAKDLGRNLTASLSTLKFMRKEGLQLEKIFDNPVPYLSRKESRDAIERLESRAQTQPIKDHPYDEDEEGLNFFSTYVFDEITSWLGDRNDDRKSEIEIRIPYSGSKKRSSVYHKIVRVTAQNLVPHMKCRTWNHGLSVIISPEDSDENQERQQTFRDNLSASIRKQTGLRLIMEALSGGHFADIIDPSYIIEALSSWPGGMTVQSFCQEVQQKFGNAPLLSPERESGEDSEGVVSTTPEQESSYFSEESPNNIGNSLEEAKGEQSWRLPESSSEWITSFPHTPVSPSGSWGNPAGYSGERHSEDDISEATLSDQIRAALWTLESKLQLQRPPIVGHNQFFDLLFIYQTFFDDLPASCGEFFANIYELFPHIIDTKLMAIADQAIEGEDPLADIFDRFIGDVCRPSIGWDPAHGYSRRANAHEAGYDSFMTAVILLRLAHKLARRTLDNVDEGESWDKKMRRLYDKGWLLEIGRDPECFGSDSGSDFEKSTASSDGDDEEVGELYWGHSVFDMFRNTLRIGPSTNVFLERQWAADRAFRQVPRPTSDTEGCSIRS</sequence>
<proteinExistence type="inferred from homology"/>
<dbReference type="InterPro" id="IPR006941">
    <property type="entry name" value="RNase_CAF1"/>
</dbReference>
<evidence type="ECO:0000256" key="1">
    <source>
        <dbReference type="ARBA" id="ARBA00008372"/>
    </source>
</evidence>
<dbReference type="EMBL" id="JAQOWY010000093">
    <property type="protein sequence ID" value="KAK1851606.1"/>
    <property type="molecule type" value="Genomic_DNA"/>
</dbReference>
<reference evidence="3" key="1">
    <citation type="submission" date="2023-01" db="EMBL/GenBank/DDBJ databases">
        <title>Colletotrichum chrysophilum M932 genome sequence.</title>
        <authorList>
            <person name="Baroncelli R."/>
        </authorList>
    </citation>
    <scope>NUCLEOTIDE SEQUENCE</scope>
    <source>
        <strain evidence="3">M932</strain>
    </source>
</reference>
<dbReference type="GO" id="GO:1990432">
    <property type="term" value="P:siRNA 3'-end processing"/>
    <property type="evidence" value="ECO:0007669"/>
    <property type="project" value="TreeGrafter"/>
</dbReference>
<dbReference type="GO" id="GO:0005634">
    <property type="term" value="C:nucleus"/>
    <property type="evidence" value="ECO:0007669"/>
    <property type="project" value="TreeGrafter"/>
</dbReference>
<gene>
    <name evidence="3" type="ORF">CCHR01_05804</name>
</gene>
<name>A0AAD9ANN7_9PEZI</name>
<feature type="region of interest" description="Disordered" evidence="2">
    <location>
        <begin position="381"/>
        <end position="407"/>
    </location>
</feature>
<dbReference type="PANTHER" id="PTHR15092">
    <property type="entry name" value="POLY A -SPECIFIC RIBONUCLEASE/TARGET OF EGR1, MEMBER 1"/>
    <property type="match status" value="1"/>
</dbReference>
<dbReference type="AlphaFoldDB" id="A0AAD9ANN7"/>
<dbReference type="InterPro" id="IPR036397">
    <property type="entry name" value="RNaseH_sf"/>
</dbReference>
<comment type="caution">
    <text evidence="3">The sequence shown here is derived from an EMBL/GenBank/DDBJ whole genome shotgun (WGS) entry which is preliminary data.</text>
</comment>
<feature type="compositionally biased region" description="Polar residues" evidence="2">
    <location>
        <begin position="381"/>
        <end position="394"/>
    </location>
</feature>
<feature type="region of interest" description="Disordered" evidence="2">
    <location>
        <begin position="321"/>
        <end position="368"/>
    </location>
</feature>
<evidence type="ECO:0000313" key="3">
    <source>
        <dbReference type="EMBL" id="KAK1851606.1"/>
    </source>
</evidence>
<dbReference type="GO" id="GO:1990431">
    <property type="term" value="P:priRNA 3'-end processing"/>
    <property type="evidence" value="ECO:0007669"/>
    <property type="project" value="TreeGrafter"/>
</dbReference>
<dbReference type="Gene3D" id="3.30.420.10">
    <property type="entry name" value="Ribonuclease H-like superfamily/Ribonuclease H"/>
    <property type="match status" value="2"/>
</dbReference>
<feature type="compositionally biased region" description="Polar residues" evidence="2">
    <location>
        <begin position="337"/>
        <end position="359"/>
    </location>
</feature>
<evidence type="ECO:0000313" key="4">
    <source>
        <dbReference type="Proteomes" id="UP001243330"/>
    </source>
</evidence>